<dbReference type="AlphaFoldDB" id="A0A9X7VWA5"/>
<dbReference type="InterPro" id="IPR000515">
    <property type="entry name" value="MetI-like"/>
</dbReference>
<evidence type="ECO:0000313" key="10">
    <source>
        <dbReference type="Proteomes" id="UP000663505"/>
    </source>
</evidence>
<sequence length="324" mass="36869">MSYQREISIRSRPMTKSHVEAAKGQRRGFTEATLGWLLLSPVVTIFTIFTYVPMLLLFVMAAFHWNITLTKSQFVGFEQFKIIFRQPLFWRSLLTTAYFSFLMVPAQTFLSLGLAMLFREAARSKWRGFFRSLVFLPHVTPIVATSIVWVWVFNPRFGLANFVLSWFHIQSLNWLESTRWALPSVMIYSTWHSLGLYVILFLAGLANISKDPIESAMVDGAGNGTIFRKIIWPLISPTTFLVVLFATMNALQAFSQIYTMTGGPRGGGGGPAYSTTTDALLIYQTGFQFYHYGLAAAMSVILFFVILGLTIFQKWVSNKLVFYR</sequence>
<dbReference type="PANTHER" id="PTHR30193">
    <property type="entry name" value="ABC TRANSPORTER PERMEASE PROTEIN"/>
    <property type="match status" value="1"/>
</dbReference>
<evidence type="ECO:0000256" key="2">
    <source>
        <dbReference type="ARBA" id="ARBA00022448"/>
    </source>
</evidence>
<evidence type="ECO:0000256" key="4">
    <source>
        <dbReference type="ARBA" id="ARBA00022692"/>
    </source>
</evidence>
<dbReference type="Pfam" id="PF00528">
    <property type="entry name" value="BPD_transp_1"/>
    <property type="match status" value="1"/>
</dbReference>
<feature type="transmembrane region" description="Helical" evidence="7">
    <location>
        <begin position="185"/>
        <end position="209"/>
    </location>
</feature>
<feature type="domain" description="ABC transmembrane type-1" evidence="8">
    <location>
        <begin position="93"/>
        <end position="313"/>
    </location>
</feature>
<evidence type="ECO:0000259" key="8">
    <source>
        <dbReference type="PROSITE" id="PS50928"/>
    </source>
</evidence>
<dbReference type="Gene3D" id="1.10.3720.10">
    <property type="entry name" value="MetI-like"/>
    <property type="match status" value="1"/>
</dbReference>
<feature type="transmembrane region" description="Helical" evidence="7">
    <location>
        <begin position="230"/>
        <end position="251"/>
    </location>
</feature>
<dbReference type="GO" id="GO:0005886">
    <property type="term" value="C:plasma membrane"/>
    <property type="evidence" value="ECO:0007669"/>
    <property type="project" value="UniProtKB-SubCell"/>
</dbReference>
<evidence type="ECO:0000256" key="5">
    <source>
        <dbReference type="ARBA" id="ARBA00022989"/>
    </source>
</evidence>
<dbReference type="SUPFAM" id="SSF161098">
    <property type="entry name" value="MetI-like"/>
    <property type="match status" value="1"/>
</dbReference>
<keyword evidence="4 7" id="KW-0812">Transmembrane</keyword>
<evidence type="ECO:0000313" key="9">
    <source>
        <dbReference type="EMBL" id="QSO46045.1"/>
    </source>
</evidence>
<gene>
    <name evidence="9" type="ORF">JZ786_16115</name>
</gene>
<dbReference type="Proteomes" id="UP000663505">
    <property type="component" value="Chromosome"/>
</dbReference>
<dbReference type="GO" id="GO:0055085">
    <property type="term" value="P:transmembrane transport"/>
    <property type="evidence" value="ECO:0007669"/>
    <property type="project" value="InterPro"/>
</dbReference>
<comment type="subcellular location">
    <subcellularLocation>
        <location evidence="1 7">Cell membrane</location>
        <topology evidence="1 7">Multi-pass membrane protein</topology>
    </subcellularLocation>
</comment>
<dbReference type="KEGG" id="afx:JZ786_16115"/>
<name>A0A9X7VWA5_9BACL</name>
<dbReference type="RefSeq" id="WP_206655417.1">
    <property type="nucleotide sequence ID" value="NZ_CP071182.1"/>
</dbReference>
<organism evidence="9 10">
    <name type="scientific">Alicyclobacillus mengziensis</name>
    <dbReference type="NCBI Taxonomy" id="2931921"/>
    <lineage>
        <taxon>Bacteria</taxon>
        <taxon>Bacillati</taxon>
        <taxon>Bacillota</taxon>
        <taxon>Bacilli</taxon>
        <taxon>Bacillales</taxon>
        <taxon>Alicyclobacillaceae</taxon>
        <taxon>Alicyclobacillus</taxon>
    </lineage>
</organism>
<keyword evidence="3" id="KW-1003">Cell membrane</keyword>
<evidence type="ECO:0000256" key="7">
    <source>
        <dbReference type="RuleBase" id="RU363032"/>
    </source>
</evidence>
<dbReference type="PANTHER" id="PTHR30193:SF37">
    <property type="entry name" value="INNER MEMBRANE ABC TRANSPORTER PERMEASE PROTEIN YCJO"/>
    <property type="match status" value="1"/>
</dbReference>
<proteinExistence type="inferred from homology"/>
<evidence type="ECO:0000256" key="6">
    <source>
        <dbReference type="ARBA" id="ARBA00023136"/>
    </source>
</evidence>
<feature type="transmembrane region" description="Helical" evidence="7">
    <location>
        <begin position="97"/>
        <end position="118"/>
    </location>
</feature>
<keyword evidence="5 7" id="KW-1133">Transmembrane helix</keyword>
<feature type="transmembrane region" description="Helical" evidence="7">
    <location>
        <begin position="130"/>
        <end position="152"/>
    </location>
</feature>
<evidence type="ECO:0000256" key="3">
    <source>
        <dbReference type="ARBA" id="ARBA00022475"/>
    </source>
</evidence>
<dbReference type="EMBL" id="CP071182">
    <property type="protein sequence ID" value="QSO46045.1"/>
    <property type="molecule type" value="Genomic_DNA"/>
</dbReference>
<keyword evidence="2 7" id="KW-0813">Transport</keyword>
<keyword evidence="10" id="KW-1185">Reference proteome</keyword>
<keyword evidence="6 7" id="KW-0472">Membrane</keyword>
<reference evidence="9 10" key="1">
    <citation type="submission" date="2021-02" db="EMBL/GenBank/DDBJ databases">
        <title>Alicyclobacillus curvatus sp. nov. and Alicyclobacillus mengziensis sp. nov., two acidophilic bacteria isolated from acid mine drainage.</title>
        <authorList>
            <person name="Huang Y."/>
        </authorList>
    </citation>
    <scope>NUCLEOTIDE SEQUENCE [LARGE SCALE GENOMIC DNA]</scope>
    <source>
        <strain evidence="9 10">S30H14</strain>
    </source>
</reference>
<protein>
    <submittedName>
        <fullName evidence="9">Sugar ABC transporter permease</fullName>
    </submittedName>
</protein>
<dbReference type="InterPro" id="IPR035906">
    <property type="entry name" value="MetI-like_sf"/>
</dbReference>
<dbReference type="InterPro" id="IPR051393">
    <property type="entry name" value="ABC_transporter_permease"/>
</dbReference>
<evidence type="ECO:0000256" key="1">
    <source>
        <dbReference type="ARBA" id="ARBA00004651"/>
    </source>
</evidence>
<comment type="similarity">
    <text evidence="7">Belongs to the binding-protein-dependent transport system permease family.</text>
</comment>
<dbReference type="PROSITE" id="PS50928">
    <property type="entry name" value="ABC_TM1"/>
    <property type="match status" value="1"/>
</dbReference>
<feature type="transmembrane region" description="Helical" evidence="7">
    <location>
        <begin position="289"/>
        <end position="312"/>
    </location>
</feature>
<accession>A0A9X7VWA5</accession>
<feature type="transmembrane region" description="Helical" evidence="7">
    <location>
        <begin position="36"/>
        <end position="63"/>
    </location>
</feature>
<dbReference type="CDD" id="cd06261">
    <property type="entry name" value="TM_PBP2"/>
    <property type="match status" value="1"/>
</dbReference>